<evidence type="ECO:0008006" key="4">
    <source>
        <dbReference type="Google" id="ProtNLM"/>
    </source>
</evidence>
<dbReference type="Gene3D" id="2.60.40.4070">
    <property type="match status" value="1"/>
</dbReference>
<proteinExistence type="predicted"/>
<evidence type="ECO:0000313" key="2">
    <source>
        <dbReference type="EMBL" id="TET46401.1"/>
    </source>
</evidence>
<keyword evidence="1" id="KW-0732">Signal</keyword>
<feature type="chain" id="PRO_5021852852" description="Lamin tail domain-containing protein" evidence="1">
    <location>
        <begin position="22"/>
        <end position="334"/>
    </location>
</feature>
<accession>A0A523UVS3</accession>
<comment type="caution">
    <text evidence="2">The sequence shown here is derived from an EMBL/GenBank/DDBJ whole genome shotgun (WGS) entry which is preliminary data.</text>
</comment>
<name>A0A523UVS3_UNCT6</name>
<protein>
    <recommendedName>
        <fullName evidence="4">Lamin tail domain-containing protein</fullName>
    </recommendedName>
</protein>
<organism evidence="2 3">
    <name type="scientific">candidate division TA06 bacterium</name>
    <dbReference type="NCBI Taxonomy" id="2250710"/>
    <lineage>
        <taxon>Bacteria</taxon>
        <taxon>Bacteria division TA06</taxon>
    </lineage>
</organism>
<dbReference type="AlphaFoldDB" id="A0A523UVS3"/>
<dbReference type="EMBL" id="SOJN01000054">
    <property type="protein sequence ID" value="TET46401.1"/>
    <property type="molecule type" value="Genomic_DNA"/>
</dbReference>
<dbReference type="Proteomes" id="UP000315525">
    <property type="component" value="Unassembled WGS sequence"/>
</dbReference>
<reference evidence="2 3" key="1">
    <citation type="submission" date="2019-03" db="EMBL/GenBank/DDBJ databases">
        <title>Metabolic potential of uncultured bacteria and archaea associated with petroleum seepage in deep-sea sediments.</title>
        <authorList>
            <person name="Dong X."/>
            <person name="Hubert C."/>
        </authorList>
    </citation>
    <scope>NUCLEOTIDE SEQUENCE [LARGE SCALE GENOMIC DNA]</scope>
    <source>
        <strain evidence="2">E44_bin18</strain>
    </source>
</reference>
<evidence type="ECO:0000313" key="3">
    <source>
        <dbReference type="Proteomes" id="UP000315525"/>
    </source>
</evidence>
<feature type="signal peptide" evidence="1">
    <location>
        <begin position="1"/>
        <end position="21"/>
    </location>
</feature>
<sequence length="334" mass="36531">MRFSWLVFVLGLLLAPSGTVAKMVISEVMANPMGPESGSGSPGDRNEYVELYNADSTTVDVEAWVLWDGDALDLIRAWSDTNLADPDVVINTTNIQPGCFAVILDPEYTDLGDSTWPQPYDFPPGTVILTVQNTTIGNGLSSLDPLSLGTPDTVFVDTYGTPDDTLDSIPFNGGDGVSIERIDLLLPDREDNWAPCKDSMGTPGGKNSVTAVLEEMEGRRERLGLRLRARPNPFRKRTTIVVSVVSEESEQVRLDRSAGYHKEYASIYDIAGRRVRDFREFVTGRGSGDGRASYTFEIVWDGLEDGGIPVPPGVYFCLVGIGKEHGTVEMTRVR</sequence>
<gene>
    <name evidence="2" type="ORF">E3J62_04390</name>
</gene>
<evidence type="ECO:0000256" key="1">
    <source>
        <dbReference type="SAM" id="SignalP"/>
    </source>
</evidence>